<proteinExistence type="predicted"/>
<sequence length="47" mass="5195">MVKIRITTPCRIHLSLIDENGYTGRVDGGIGLMLDRPNVVFEATNHA</sequence>
<reference evidence="1" key="1">
    <citation type="journal article" date="2014" name="Front. Microbiol.">
        <title>High frequency of phylogenetically diverse reductive dehalogenase-homologous genes in deep subseafloor sedimentary metagenomes.</title>
        <authorList>
            <person name="Kawai M."/>
            <person name="Futagami T."/>
            <person name="Toyoda A."/>
            <person name="Takaki Y."/>
            <person name="Nishi S."/>
            <person name="Hori S."/>
            <person name="Arai W."/>
            <person name="Tsubouchi T."/>
            <person name="Morono Y."/>
            <person name="Uchiyama I."/>
            <person name="Ito T."/>
            <person name="Fujiyama A."/>
            <person name="Inagaki F."/>
            <person name="Takami H."/>
        </authorList>
    </citation>
    <scope>NUCLEOTIDE SEQUENCE</scope>
    <source>
        <strain evidence="1">Expedition CK06-06</strain>
    </source>
</reference>
<accession>X1IN23</accession>
<gene>
    <name evidence="1" type="ORF">S03H2_61479</name>
</gene>
<evidence type="ECO:0000313" key="1">
    <source>
        <dbReference type="EMBL" id="GAH83851.1"/>
    </source>
</evidence>
<feature type="non-terminal residue" evidence="1">
    <location>
        <position position="47"/>
    </location>
</feature>
<protein>
    <submittedName>
        <fullName evidence="1">Uncharacterized protein</fullName>
    </submittedName>
</protein>
<comment type="caution">
    <text evidence="1">The sequence shown here is derived from an EMBL/GenBank/DDBJ whole genome shotgun (WGS) entry which is preliminary data.</text>
</comment>
<name>X1IN23_9ZZZZ</name>
<dbReference type="EMBL" id="BARU01039685">
    <property type="protein sequence ID" value="GAH83851.1"/>
    <property type="molecule type" value="Genomic_DNA"/>
</dbReference>
<organism evidence="1">
    <name type="scientific">marine sediment metagenome</name>
    <dbReference type="NCBI Taxonomy" id="412755"/>
    <lineage>
        <taxon>unclassified sequences</taxon>
        <taxon>metagenomes</taxon>
        <taxon>ecological metagenomes</taxon>
    </lineage>
</organism>
<dbReference type="AlphaFoldDB" id="X1IN23"/>